<evidence type="ECO:0000313" key="2">
    <source>
        <dbReference type="EMBL" id="CAF0707354.1"/>
    </source>
</evidence>
<dbReference type="AlphaFoldDB" id="A0A813LWP5"/>
<feature type="compositionally biased region" description="Polar residues" evidence="1">
    <location>
        <begin position="341"/>
        <end position="363"/>
    </location>
</feature>
<organism evidence="2 3">
    <name type="scientific">Brachionus calyciflorus</name>
    <dbReference type="NCBI Taxonomy" id="104777"/>
    <lineage>
        <taxon>Eukaryota</taxon>
        <taxon>Metazoa</taxon>
        <taxon>Spiralia</taxon>
        <taxon>Gnathifera</taxon>
        <taxon>Rotifera</taxon>
        <taxon>Eurotatoria</taxon>
        <taxon>Monogononta</taxon>
        <taxon>Pseudotrocha</taxon>
        <taxon>Ploima</taxon>
        <taxon>Brachionidae</taxon>
        <taxon>Brachionus</taxon>
    </lineage>
</organism>
<dbReference type="EMBL" id="CAJNOC010000024">
    <property type="protein sequence ID" value="CAF0707354.1"/>
    <property type="molecule type" value="Genomic_DNA"/>
</dbReference>
<evidence type="ECO:0008006" key="4">
    <source>
        <dbReference type="Google" id="ProtNLM"/>
    </source>
</evidence>
<evidence type="ECO:0000256" key="1">
    <source>
        <dbReference type="SAM" id="MobiDB-lite"/>
    </source>
</evidence>
<name>A0A813LWP5_9BILA</name>
<reference evidence="2" key="1">
    <citation type="submission" date="2021-02" db="EMBL/GenBank/DDBJ databases">
        <authorList>
            <person name="Nowell W R."/>
        </authorList>
    </citation>
    <scope>NUCLEOTIDE SEQUENCE</scope>
    <source>
        <strain evidence="2">Ploen Becks lab</strain>
    </source>
</reference>
<sequence length="387" mass="44431">MYIHPILVLTNSEKSPSIPLAYFFHEKKFEKTHNEFWRYISEVLPEISNAGFFVTDCEDAFRNSIKQYFPKTPHLRCLNHFWKSVERWILGNKKLTNDDVGVYCESLRELLLQPTQQLFEVQLEKKINGYTNSSGNNIPVWKTEFVNYYDSNIAKDIEGLAAYSVKPFAKSQFKNFTGITTNHSEGLNNLLKLINERNETPLDVIVLSLHQLSIYYSNEVKYGFGNRGNYRLNPEFKELCFLDTRYINTREALEPSQIIKSLISDKDELLKMCGVQFTPINTSEESSSEVDSNVDEVRLDEVVDEIIVDFGINKVAETTEDLNVILNSIVDLELNEDNSQKTLTQSSKNGTSNLNVSSDGTSSDGEEFEQQPFELKTRYNSKIARAL</sequence>
<gene>
    <name evidence="2" type="ORF">OXX778_LOCUS490</name>
</gene>
<keyword evidence="3" id="KW-1185">Reference proteome</keyword>
<comment type="caution">
    <text evidence="2">The sequence shown here is derived from an EMBL/GenBank/DDBJ whole genome shotgun (WGS) entry which is preliminary data.</text>
</comment>
<dbReference type="OrthoDB" id="6043737at2759"/>
<feature type="region of interest" description="Disordered" evidence="1">
    <location>
        <begin position="341"/>
        <end position="372"/>
    </location>
</feature>
<evidence type="ECO:0000313" key="3">
    <source>
        <dbReference type="Proteomes" id="UP000663879"/>
    </source>
</evidence>
<dbReference type="Proteomes" id="UP000663879">
    <property type="component" value="Unassembled WGS sequence"/>
</dbReference>
<proteinExistence type="predicted"/>
<protein>
    <recommendedName>
        <fullName evidence="4">MULE transposase domain-containing protein</fullName>
    </recommendedName>
</protein>
<accession>A0A813LWP5</accession>